<feature type="compositionally biased region" description="Polar residues" evidence="1">
    <location>
        <begin position="104"/>
        <end position="117"/>
    </location>
</feature>
<sequence length="207" mass="22232">MRPAVTRQGVTRLDARAVCSVSYDGLVTTDSFQKNGLSTHRGHQYAARYTPASDAVVARRALGAGDRSTPTLPHRPEAGDGRNALAGYGGSRWTALGERTGATGTYTNEHAPSTARNTHPRGHRPRHAGPAARPVHLAGAGRGRHAWPRRPHQPRHRPGAVHPPAPDHPLMNQESRFIDVPVPAEVHRYDALGAARGRLRPAGVTVT</sequence>
<keyword evidence="3" id="KW-1185">Reference proteome</keyword>
<accession>A0ABQ3CP00</accession>
<protein>
    <submittedName>
        <fullName evidence="2">Uncharacterized protein</fullName>
    </submittedName>
</protein>
<dbReference type="RefSeq" id="WP_189887273.1">
    <property type="nucleotide sequence ID" value="NZ_BMVN01000011.1"/>
</dbReference>
<dbReference type="EMBL" id="BMVN01000011">
    <property type="protein sequence ID" value="GHA28732.1"/>
    <property type="molecule type" value="Genomic_DNA"/>
</dbReference>
<organism evidence="2 3">
    <name type="scientific">Streptomyces canarius</name>
    <dbReference type="NCBI Taxonomy" id="285453"/>
    <lineage>
        <taxon>Bacteria</taxon>
        <taxon>Bacillati</taxon>
        <taxon>Actinomycetota</taxon>
        <taxon>Actinomycetes</taxon>
        <taxon>Kitasatosporales</taxon>
        <taxon>Streptomycetaceae</taxon>
        <taxon>Streptomyces</taxon>
    </lineage>
</organism>
<dbReference type="Proteomes" id="UP000653644">
    <property type="component" value="Unassembled WGS sequence"/>
</dbReference>
<proteinExistence type="predicted"/>
<comment type="caution">
    <text evidence="2">The sequence shown here is derived from an EMBL/GenBank/DDBJ whole genome shotgun (WGS) entry which is preliminary data.</text>
</comment>
<feature type="compositionally biased region" description="Basic residues" evidence="1">
    <location>
        <begin position="118"/>
        <end position="127"/>
    </location>
</feature>
<evidence type="ECO:0000256" key="1">
    <source>
        <dbReference type="SAM" id="MobiDB-lite"/>
    </source>
</evidence>
<feature type="region of interest" description="Disordered" evidence="1">
    <location>
        <begin position="104"/>
        <end position="165"/>
    </location>
</feature>
<gene>
    <name evidence="2" type="ORF">GCM10010345_36880</name>
</gene>
<evidence type="ECO:0000313" key="3">
    <source>
        <dbReference type="Proteomes" id="UP000653644"/>
    </source>
</evidence>
<evidence type="ECO:0000313" key="2">
    <source>
        <dbReference type="EMBL" id="GHA28732.1"/>
    </source>
</evidence>
<feature type="compositionally biased region" description="Basic residues" evidence="1">
    <location>
        <begin position="142"/>
        <end position="159"/>
    </location>
</feature>
<reference evidence="3" key="1">
    <citation type="journal article" date="2019" name="Int. J. Syst. Evol. Microbiol.">
        <title>The Global Catalogue of Microorganisms (GCM) 10K type strain sequencing project: providing services to taxonomists for standard genome sequencing and annotation.</title>
        <authorList>
            <consortium name="The Broad Institute Genomics Platform"/>
            <consortium name="The Broad Institute Genome Sequencing Center for Infectious Disease"/>
            <person name="Wu L."/>
            <person name="Ma J."/>
        </authorList>
    </citation>
    <scope>NUCLEOTIDE SEQUENCE [LARGE SCALE GENOMIC DNA]</scope>
    <source>
        <strain evidence="3">JCM 4733</strain>
    </source>
</reference>
<name>A0ABQ3CP00_9ACTN</name>